<organism evidence="1 2">
    <name type="scientific">Ficus carica</name>
    <name type="common">Common fig</name>
    <dbReference type="NCBI Taxonomy" id="3494"/>
    <lineage>
        <taxon>Eukaryota</taxon>
        <taxon>Viridiplantae</taxon>
        <taxon>Streptophyta</taxon>
        <taxon>Embryophyta</taxon>
        <taxon>Tracheophyta</taxon>
        <taxon>Spermatophyta</taxon>
        <taxon>Magnoliopsida</taxon>
        <taxon>eudicotyledons</taxon>
        <taxon>Gunneridae</taxon>
        <taxon>Pentapetalae</taxon>
        <taxon>rosids</taxon>
        <taxon>fabids</taxon>
        <taxon>Rosales</taxon>
        <taxon>Moraceae</taxon>
        <taxon>Ficeae</taxon>
        <taxon>Ficus</taxon>
    </lineage>
</organism>
<evidence type="ECO:0000313" key="1">
    <source>
        <dbReference type="EMBL" id="GMN40388.1"/>
    </source>
</evidence>
<dbReference type="Proteomes" id="UP001187192">
    <property type="component" value="Unassembled WGS sequence"/>
</dbReference>
<proteinExistence type="predicted"/>
<dbReference type="AlphaFoldDB" id="A0AA88CZ43"/>
<gene>
    <name evidence="1" type="ORF">TIFTF001_009621</name>
</gene>
<accession>A0AA88CZ43</accession>
<sequence length="195" mass="22142">MEVATAAAEKRRERWWWWWVGGGGEERRGARGSGQVAEEATREELFKLWLAAVEGLTEVVMVVGRWWRWGEEGGEGWWVEDGLVGGRGGGRVAQEATGEELLKLWLAAMDHIDLEVQSENIDLDNAVYVDIELDEDVIRLEGSDLNKPLKKKRLKSKVWDFFDVLPLGPDKKLKSACKKYRQQYLASSNTGHVIC</sequence>
<keyword evidence="2" id="KW-1185">Reference proteome</keyword>
<protein>
    <submittedName>
        <fullName evidence="1">Uncharacterized protein</fullName>
    </submittedName>
</protein>
<comment type="caution">
    <text evidence="1">The sequence shown here is derived from an EMBL/GenBank/DDBJ whole genome shotgun (WGS) entry which is preliminary data.</text>
</comment>
<name>A0AA88CZ43_FICCA</name>
<dbReference type="EMBL" id="BTGU01000011">
    <property type="protein sequence ID" value="GMN40388.1"/>
    <property type="molecule type" value="Genomic_DNA"/>
</dbReference>
<evidence type="ECO:0000313" key="2">
    <source>
        <dbReference type="Proteomes" id="UP001187192"/>
    </source>
</evidence>
<reference evidence="1" key="1">
    <citation type="submission" date="2023-07" db="EMBL/GenBank/DDBJ databases">
        <title>draft genome sequence of fig (Ficus carica).</title>
        <authorList>
            <person name="Takahashi T."/>
            <person name="Nishimura K."/>
        </authorList>
    </citation>
    <scope>NUCLEOTIDE SEQUENCE</scope>
</reference>